<dbReference type="NCBIfam" id="TIGR00121">
    <property type="entry name" value="birA_ligase"/>
    <property type="match status" value="1"/>
</dbReference>
<dbReference type="GO" id="GO:0005737">
    <property type="term" value="C:cytoplasm"/>
    <property type="evidence" value="ECO:0007669"/>
    <property type="project" value="TreeGrafter"/>
</dbReference>
<dbReference type="GO" id="GO:0006355">
    <property type="term" value="P:regulation of DNA-templated transcription"/>
    <property type="evidence" value="ECO:0007669"/>
    <property type="project" value="UniProtKB-UniRule"/>
</dbReference>
<feature type="DNA-binding region" description="H-T-H motif" evidence="5">
    <location>
        <begin position="20"/>
        <end position="39"/>
    </location>
</feature>
<dbReference type="InterPro" id="IPR003142">
    <property type="entry name" value="BPL_C"/>
</dbReference>
<keyword evidence="1 5" id="KW-0436">Ligase</keyword>
<dbReference type="SUPFAM" id="SSF46785">
    <property type="entry name" value="Winged helix' DNA-binding domain"/>
    <property type="match status" value="1"/>
</dbReference>
<dbReference type="Pfam" id="PF02237">
    <property type="entry name" value="BPL_C"/>
    <property type="match status" value="1"/>
</dbReference>
<gene>
    <name evidence="5" type="primary">birA</name>
    <name evidence="7" type="ORF">B5E88_02725</name>
</gene>
<evidence type="ECO:0000256" key="2">
    <source>
        <dbReference type="ARBA" id="ARBA00022741"/>
    </source>
</evidence>
<evidence type="ECO:0000313" key="8">
    <source>
        <dbReference type="Proteomes" id="UP000196074"/>
    </source>
</evidence>
<dbReference type="InterPro" id="IPR045864">
    <property type="entry name" value="aa-tRNA-synth_II/BPL/LPL"/>
</dbReference>
<dbReference type="Gene3D" id="2.30.30.100">
    <property type="match status" value="1"/>
</dbReference>
<dbReference type="InterPro" id="IPR004408">
    <property type="entry name" value="Biotin_CoA_COase_ligase"/>
</dbReference>
<keyword evidence="5" id="KW-0804">Transcription</keyword>
<dbReference type="GO" id="GO:0003677">
    <property type="term" value="F:DNA binding"/>
    <property type="evidence" value="ECO:0007669"/>
    <property type="project" value="UniProtKB-UniRule"/>
</dbReference>
<dbReference type="GO" id="GO:0004077">
    <property type="term" value="F:biotin--[biotin carboxyl-carrier protein] ligase activity"/>
    <property type="evidence" value="ECO:0007669"/>
    <property type="project" value="UniProtKB-UniRule"/>
</dbReference>
<reference evidence="8" key="1">
    <citation type="submission" date="2017-04" db="EMBL/GenBank/DDBJ databases">
        <title>Function of individual gut microbiota members based on whole genome sequencing of pure cultures obtained from chicken caecum.</title>
        <authorList>
            <person name="Medvecky M."/>
            <person name="Cejkova D."/>
            <person name="Polansky O."/>
            <person name="Karasova D."/>
            <person name="Kubasova T."/>
            <person name="Cizek A."/>
            <person name="Rychlik I."/>
        </authorList>
    </citation>
    <scope>NUCLEOTIDE SEQUENCE [LARGE SCALE GENOMIC DNA]</scope>
    <source>
        <strain evidence="8">An144</strain>
    </source>
</reference>
<keyword evidence="4 5" id="KW-0092">Biotin</keyword>
<dbReference type="InterPro" id="IPR030855">
    <property type="entry name" value="Bifunct_BirA"/>
</dbReference>
<sequence length="318" mass="35859">MNTKEKVLSYLKAHEEIISGENLAQKIGVSRTAIWKAIRELEKQGYHIEHQKMGYRLLASDVIETAALSNPYLPQSAIYYSESVDSTMHQAKQAAISKQTDFALFVAEEQTQGHGRFGRSFFSPKGQIYMSLLLSPNQHFQELPQYTVLSAVAVSQAIEQLTGLNTQIKWVNDIYIEGKKVCGILTEAMSDFETQRISHVIIGIGLNFCIDPSHIPVELQPKIRALYEKNPDITRNELIQLIWQNFFDLIAALPNQDYLKIYREKSYVLGKIVHFSQNGQNYSGKACAITDQGELVVNCNGQERVLSSGEISLSQIEN</sequence>
<keyword evidence="5" id="KW-0805">Transcription regulation</keyword>
<dbReference type="Gene3D" id="1.10.10.10">
    <property type="entry name" value="Winged helix-like DNA-binding domain superfamily/Winged helix DNA-binding domain"/>
    <property type="match status" value="1"/>
</dbReference>
<dbReference type="PANTHER" id="PTHR12835">
    <property type="entry name" value="BIOTIN PROTEIN LIGASE"/>
    <property type="match status" value="1"/>
</dbReference>
<dbReference type="CDD" id="cd16442">
    <property type="entry name" value="BPL"/>
    <property type="match status" value="1"/>
</dbReference>
<feature type="binding site" evidence="5">
    <location>
        <position position="180"/>
    </location>
    <ligand>
        <name>biotin</name>
        <dbReference type="ChEBI" id="CHEBI:57586"/>
    </ligand>
</feature>
<keyword evidence="2 5" id="KW-0547">Nucleotide-binding</keyword>
<evidence type="ECO:0000313" key="7">
    <source>
        <dbReference type="EMBL" id="OUQ11387.1"/>
    </source>
</evidence>
<dbReference type="PANTHER" id="PTHR12835:SF5">
    <property type="entry name" value="BIOTIN--PROTEIN LIGASE"/>
    <property type="match status" value="1"/>
</dbReference>
<dbReference type="InterPro" id="IPR008988">
    <property type="entry name" value="Transcriptional_repressor_C"/>
</dbReference>
<keyword evidence="5" id="KW-0238">DNA-binding</keyword>
<dbReference type="InterPro" id="IPR004143">
    <property type="entry name" value="BPL_LPL_catalytic"/>
</dbReference>
<dbReference type="GO" id="GO:0009249">
    <property type="term" value="P:protein lipoylation"/>
    <property type="evidence" value="ECO:0007669"/>
    <property type="project" value="UniProtKB-ARBA"/>
</dbReference>
<dbReference type="Proteomes" id="UP000196074">
    <property type="component" value="Unassembled WGS sequence"/>
</dbReference>
<evidence type="ECO:0000256" key="3">
    <source>
        <dbReference type="ARBA" id="ARBA00022840"/>
    </source>
</evidence>
<evidence type="ECO:0000256" key="5">
    <source>
        <dbReference type="HAMAP-Rule" id="MF_00978"/>
    </source>
</evidence>
<keyword evidence="5" id="KW-0678">Repressor</keyword>
<keyword evidence="3 5" id="KW-0067">ATP-binding</keyword>
<evidence type="ECO:0000256" key="4">
    <source>
        <dbReference type="ARBA" id="ARBA00023267"/>
    </source>
</evidence>
<feature type="domain" description="BPL/LPL catalytic" evidence="6">
    <location>
        <begin position="71"/>
        <end position="254"/>
    </location>
</feature>
<feature type="binding site" evidence="5">
    <location>
        <position position="110"/>
    </location>
    <ligand>
        <name>biotin</name>
        <dbReference type="ChEBI" id="CHEBI:57586"/>
    </ligand>
</feature>
<dbReference type="EC" id="6.3.4.15" evidence="5"/>
<dbReference type="InterPro" id="IPR013196">
    <property type="entry name" value="HTH_11"/>
</dbReference>
<dbReference type="Pfam" id="PF08279">
    <property type="entry name" value="HTH_11"/>
    <property type="match status" value="1"/>
</dbReference>
<dbReference type="Gene3D" id="3.30.930.10">
    <property type="entry name" value="Bira Bifunctional Protein, Domain 2"/>
    <property type="match status" value="1"/>
</dbReference>
<dbReference type="RefSeq" id="WP_087213947.1">
    <property type="nucleotide sequence ID" value="NZ_NFLC01000003.1"/>
</dbReference>
<comment type="caution">
    <text evidence="5">Lacks conserved residue(s) required for the propagation of feature annotation.</text>
</comment>
<dbReference type="InterPro" id="IPR036390">
    <property type="entry name" value="WH_DNA-bd_sf"/>
</dbReference>
<protein>
    <recommendedName>
        <fullName evidence="5">Bifunctional ligase/repressor BirA</fullName>
    </recommendedName>
    <alternativeName>
        <fullName evidence="5">Biotin--[acetyl-CoA-carboxylase] ligase</fullName>
        <ecNumber evidence="5">6.3.4.15</ecNumber>
    </alternativeName>
    <alternativeName>
        <fullName evidence="5">Biotin--protein ligase</fullName>
    </alternativeName>
    <alternativeName>
        <fullName evidence="5">Biotin-[acetyl-CoA carboxylase] synthetase</fullName>
    </alternativeName>
</protein>
<dbReference type="InterPro" id="IPR036388">
    <property type="entry name" value="WH-like_DNA-bd_sf"/>
</dbReference>
<comment type="function">
    <text evidence="5">Acts both as a biotin--[acetyl-CoA-carboxylase] ligase and a repressor.</text>
</comment>
<dbReference type="HAMAP" id="MF_00978">
    <property type="entry name" value="Bifunct_BirA"/>
    <property type="match status" value="1"/>
</dbReference>
<dbReference type="AlphaFoldDB" id="A0A1Y4R1H2"/>
<comment type="catalytic activity">
    <reaction evidence="5">
        <text>biotin + L-lysyl-[protein] + ATP = N(6)-biotinyl-L-lysyl-[protein] + AMP + diphosphate + H(+)</text>
        <dbReference type="Rhea" id="RHEA:11756"/>
        <dbReference type="Rhea" id="RHEA-COMP:9752"/>
        <dbReference type="Rhea" id="RHEA-COMP:10505"/>
        <dbReference type="ChEBI" id="CHEBI:15378"/>
        <dbReference type="ChEBI" id="CHEBI:29969"/>
        <dbReference type="ChEBI" id="CHEBI:30616"/>
        <dbReference type="ChEBI" id="CHEBI:33019"/>
        <dbReference type="ChEBI" id="CHEBI:57586"/>
        <dbReference type="ChEBI" id="CHEBI:83144"/>
        <dbReference type="ChEBI" id="CHEBI:456215"/>
        <dbReference type="EC" id="6.3.4.15"/>
    </reaction>
</comment>
<dbReference type="SUPFAM" id="SSF50037">
    <property type="entry name" value="C-terminal domain of transcriptional repressors"/>
    <property type="match status" value="1"/>
</dbReference>
<organism evidence="7 8">
    <name type="scientific">Enterococcus cecorum</name>
    <dbReference type="NCBI Taxonomy" id="44008"/>
    <lineage>
        <taxon>Bacteria</taxon>
        <taxon>Bacillati</taxon>
        <taxon>Bacillota</taxon>
        <taxon>Bacilli</taxon>
        <taxon>Lactobacillales</taxon>
        <taxon>Enterococcaceae</taxon>
        <taxon>Enterococcus</taxon>
    </lineage>
</organism>
<dbReference type="Pfam" id="PF03099">
    <property type="entry name" value="BPL_LplA_LipB"/>
    <property type="match status" value="1"/>
</dbReference>
<accession>A0A1Y4R1H2</accession>
<dbReference type="PROSITE" id="PS51733">
    <property type="entry name" value="BPL_LPL_CATALYTIC"/>
    <property type="match status" value="1"/>
</dbReference>
<proteinExistence type="inferred from homology"/>
<evidence type="ECO:0000259" key="6">
    <source>
        <dbReference type="PROSITE" id="PS51733"/>
    </source>
</evidence>
<dbReference type="GO" id="GO:0016740">
    <property type="term" value="F:transferase activity"/>
    <property type="evidence" value="ECO:0007669"/>
    <property type="project" value="UniProtKB-ARBA"/>
</dbReference>
<dbReference type="EMBL" id="NFLC01000003">
    <property type="protein sequence ID" value="OUQ11387.1"/>
    <property type="molecule type" value="Genomic_DNA"/>
</dbReference>
<dbReference type="SUPFAM" id="SSF55681">
    <property type="entry name" value="Class II aaRS and biotin synthetases"/>
    <property type="match status" value="1"/>
</dbReference>
<comment type="similarity">
    <text evidence="5">Belongs to the biotin--protein ligase family.</text>
</comment>
<name>A0A1Y4R1H2_9ENTE</name>
<comment type="caution">
    <text evidence="7">The sequence shown here is derived from an EMBL/GenBank/DDBJ whole genome shotgun (WGS) entry which is preliminary data.</text>
</comment>
<dbReference type="GO" id="GO:0005524">
    <property type="term" value="F:ATP binding"/>
    <property type="evidence" value="ECO:0007669"/>
    <property type="project" value="UniProtKB-UniRule"/>
</dbReference>
<evidence type="ECO:0000256" key="1">
    <source>
        <dbReference type="ARBA" id="ARBA00022598"/>
    </source>
</evidence>